<reference evidence="2" key="1">
    <citation type="submission" date="2021-02" db="EMBL/GenBank/DDBJ databases">
        <authorList>
            <person name="Nowell W R."/>
        </authorList>
    </citation>
    <scope>NUCLEOTIDE SEQUENCE</scope>
</reference>
<feature type="non-terminal residue" evidence="2">
    <location>
        <position position="1"/>
    </location>
</feature>
<proteinExistence type="predicted"/>
<organism evidence="2 3">
    <name type="scientific">Rotaria socialis</name>
    <dbReference type="NCBI Taxonomy" id="392032"/>
    <lineage>
        <taxon>Eukaryota</taxon>
        <taxon>Metazoa</taxon>
        <taxon>Spiralia</taxon>
        <taxon>Gnathifera</taxon>
        <taxon>Rotifera</taxon>
        <taxon>Eurotatoria</taxon>
        <taxon>Bdelloidea</taxon>
        <taxon>Philodinida</taxon>
        <taxon>Philodinidae</taxon>
        <taxon>Rotaria</taxon>
    </lineage>
</organism>
<dbReference type="AlphaFoldDB" id="A0A821FHX6"/>
<evidence type="ECO:0000313" key="1">
    <source>
        <dbReference type="EMBL" id="CAF3407366.1"/>
    </source>
</evidence>
<dbReference type="Proteomes" id="UP000663873">
    <property type="component" value="Unassembled WGS sequence"/>
</dbReference>
<dbReference type="EMBL" id="CAJOBP010030111">
    <property type="protein sequence ID" value="CAF4653213.1"/>
    <property type="molecule type" value="Genomic_DNA"/>
</dbReference>
<comment type="caution">
    <text evidence="2">The sequence shown here is derived from an EMBL/GenBank/DDBJ whole genome shotgun (WGS) entry which is preliminary data.</text>
</comment>
<evidence type="ECO:0000313" key="3">
    <source>
        <dbReference type="Proteomes" id="UP000663873"/>
    </source>
</evidence>
<evidence type="ECO:0000313" key="2">
    <source>
        <dbReference type="EMBL" id="CAF4653213.1"/>
    </source>
</evidence>
<sequence length="170" mass="19592">MSALHFPGKYHTVWLDRHIGNHGFYVQLKHIFFTQIDPNSAREFETSDTDGDPFKKSDEERPVTFENSHFTLNAFTNEDACFEKLFIRRQKLDARYGLGPGLSETQPFSLEIEEIDRLLELASIPVMEDSSEATTYITAITCEQMKDAEDYIRQYILAWLDKALGDDKSA</sequence>
<name>A0A821FHX6_9BILA</name>
<protein>
    <submittedName>
        <fullName evidence="2">Uncharacterized protein</fullName>
    </submittedName>
</protein>
<keyword evidence="3" id="KW-1185">Reference proteome</keyword>
<gene>
    <name evidence="1" type="ORF">TIS948_LOCUS28257</name>
    <name evidence="2" type="ORF">UJA718_LOCUS33831</name>
</gene>
<dbReference type="Proteomes" id="UP000663825">
    <property type="component" value="Unassembled WGS sequence"/>
</dbReference>
<dbReference type="EMBL" id="CAJNXB010005078">
    <property type="protein sequence ID" value="CAF3407366.1"/>
    <property type="molecule type" value="Genomic_DNA"/>
</dbReference>
<accession>A0A821FHX6</accession>